<dbReference type="SUPFAM" id="SSF50985">
    <property type="entry name" value="RCC1/BLIP-II"/>
    <property type="match status" value="2"/>
</dbReference>
<evidence type="ECO:0000259" key="5">
    <source>
        <dbReference type="Pfam" id="PF25390"/>
    </source>
</evidence>
<dbReference type="Gene3D" id="2.130.10.30">
    <property type="entry name" value="Regulator of chromosome condensation 1/beta-lactamase-inhibitor protein II"/>
    <property type="match status" value="3"/>
</dbReference>
<proteinExistence type="predicted"/>
<comment type="subcellular location">
    <subcellularLocation>
        <location evidence="1">Cell envelope</location>
    </subcellularLocation>
</comment>
<keyword evidence="4" id="KW-1133">Transmembrane helix</keyword>
<dbReference type="InterPro" id="IPR000408">
    <property type="entry name" value="Reg_chr_condens"/>
</dbReference>
<feature type="transmembrane region" description="Helical" evidence="4">
    <location>
        <begin position="1031"/>
        <end position="1052"/>
    </location>
</feature>
<keyword evidence="4" id="KW-0812">Transmembrane</keyword>
<dbReference type="NCBIfam" id="TIGR02543">
    <property type="entry name" value="List_Bact_rpt"/>
    <property type="match status" value="1"/>
</dbReference>
<dbReference type="InterPro" id="IPR013378">
    <property type="entry name" value="InlB-like_B-rpt"/>
</dbReference>
<evidence type="ECO:0000256" key="1">
    <source>
        <dbReference type="ARBA" id="ARBA00004196"/>
    </source>
</evidence>
<dbReference type="PROSITE" id="PS50012">
    <property type="entry name" value="RCC1_3"/>
    <property type="match status" value="7"/>
</dbReference>
<feature type="domain" description="RCC1-like" evidence="5">
    <location>
        <begin position="668"/>
        <end position="961"/>
    </location>
</feature>
<feature type="region of interest" description="Disordered" evidence="3">
    <location>
        <begin position="462"/>
        <end position="490"/>
    </location>
</feature>
<dbReference type="PRINTS" id="PR00633">
    <property type="entry name" value="RCCNDNSATION"/>
</dbReference>
<dbReference type="Pfam" id="PF25390">
    <property type="entry name" value="WD40_RLD"/>
    <property type="match status" value="1"/>
</dbReference>
<protein>
    <submittedName>
        <fullName evidence="6">InlB B-repeat-containing protein</fullName>
    </submittedName>
</protein>
<accession>A0ABS0QVZ9</accession>
<evidence type="ECO:0000313" key="6">
    <source>
        <dbReference type="EMBL" id="MBI0105557.1"/>
    </source>
</evidence>
<evidence type="ECO:0000256" key="3">
    <source>
        <dbReference type="SAM" id="MobiDB-lite"/>
    </source>
</evidence>
<evidence type="ECO:0000313" key="7">
    <source>
        <dbReference type="Proteomes" id="UP000766153"/>
    </source>
</evidence>
<dbReference type="Gene3D" id="2.60.40.4270">
    <property type="entry name" value="Listeria-Bacteroides repeat domain"/>
    <property type="match status" value="2"/>
</dbReference>
<name>A0ABS0QVZ9_9BIFI</name>
<comment type="caution">
    <text evidence="6">The sequence shown here is derived from an EMBL/GenBank/DDBJ whole genome shotgun (WGS) entry which is preliminary data.</text>
</comment>
<dbReference type="InterPro" id="IPR051210">
    <property type="entry name" value="Ub_ligase/GEF_domain"/>
</dbReference>
<reference evidence="6 7" key="1">
    <citation type="submission" date="2020-07" db="EMBL/GenBank/DDBJ databases">
        <title>Isolated bacteria genomes of Apis mellifera.</title>
        <authorList>
            <person name="Wu J."/>
            <person name="Zheng H."/>
        </authorList>
    </citation>
    <scope>NUCLEOTIDE SEQUENCE [LARGE SCALE GENOMIC DNA]</scope>
    <source>
        <strain evidence="6 7">B14448H7</strain>
    </source>
</reference>
<dbReference type="Pfam" id="PF00415">
    <property type="entry name" value="RCC1"/>
    <property type="match status" value="1"/>
</dbReference>
<organism evidence="6 7">
    <name type="scientific">Bifidobacterium polysaccharolyticum</name>
    <dbReference type="NCBI Taxonomy" id="2750967"/>
    <lineage>
        <taxon>Bacteria</taxon>
        <taxon>Bacillati</taxon>
        <taxon>Actinomycetota</taxon>
        <taxon>Actinomycetes</taxon>
        <taxon>Bifidobacteriales</taxon>
        <taxon>Bifidobacteriaceae</taxon>
        <taxon>Bifidobacterium</taxon>
    </lineage>
</organism>
<dbReference type="PANTHER" id="PTHR22870:SF360">
    <property type="entry name" value="ULTRAVIOLET-B RECEPTOR UVR8"/>
    <property type="match status" value="1"/>
</dbReference>
<feature type="compositionally biased region" description="Polar residues" evidence="3">
    <location>
        <begin position="466"/>
        <end position="477"/>
    </location>
</feature>
<evidence type="ECO:0000256" key="2">
    <source>
        <dbReference type="ARBA" id="ARBA00022737"/>
    </source>
</evidence>
<dbReference type="Proteomes" id="UP000766153">
    <property type="component" value="Unassembled WGS sequence"/>
</dbReference>
<dbReference type="Pfam" id="PF09479">
    <property type="entry name" value="Flg_new"/>
    <property type="match status" value="2"/>
</dbReference>
<dbReference type="SUPFAM" id="SSF82171">
    <property type="entry name" value="DPP6 N-terminal domain-like"/>
    <property type="match status" value="1"/>
</dbReference>
<dbReference type="PROSITE" id="PS00626">
    <property type="entry name" value="RCC1_2"/>
    <property type="match status" value="2"/>
</dbReference>
<evidence type="ECO:0000256" key="4">
    <source>
        <dbReference type="SAM" id="Phobius"/>
    </source>
</evidence>
<feature type="region of interest" description="Disordered" evidence="3">
    <location>
        <begin position="1"/>
        <end position="35"/>
    </location>
</feature>
<gene>
    <name evidence="6" type="ORF">H3T91_03475</name>
</gene>
<dbReference type="EMBL" id="JACFRB010000001">
    <property type="protein sequence ID" value="MBI0105557.1"/>
    <property type="molecule type" value="Genomic_DNA"/>
</dbReference>
<keyword evidence="2" id="KW-0677">Repeat</keyword>
<sequence>MRFDPANGSAPVRSTVREGSLASPPANPRRDGYRFDGWMQKGRPFDFRIPVLQDMVLTAQWVRSGNWALSPDRGPAAGGIHLAISPPSGQEPALTCIQASGGRLTALSGDGSLYTWTGTSSPTRMPAPAQAGNGFRYLQAVSAGDWQMILGSDQQIYAWTASHPTPVPLGAGRDTRYTHISGNGERLLAVDRQGRVHVFQAGRQDPGPQPASQAETVLPQGKRAVVAVASAGRFLAVDEDGQAWSWSPGQADPHITRISQDPSRRIIQAEPLSQGILLLDADGQAHWLADEADDADPVNLTGGRPASRINTNEGQAVITDADGHLWAWKPGDPAARVHDDGRVWTQATSADGRITALDGQGGLASWGPSQASKPVVITIVSPPLLEAASLDGQPLRLTRISNAWQATTPAHKPGPASIAISGRQAGQPFAKNLEYTFEQDAGQTPGFARTTQPDVAFTVTFDTAGGSPQPTSQQIASPYQRVRRPTPDPERDGFLFDGWFNGKAAYDFSRPVTQNLALTARWTPDSWSINPKQGSQLGGQATTITPPATRGIQFNQISSGPDTNHSLAIGSDGNAYAWGSNSNGQLGDDTTTNRSAPITVRKPTGASKDFTYTQVSAAGPHSLAIGSDGYAYAWGRNQYGELGNNSTRDSHVPVRVRDPAHPNDPNAGLKATQVSSGGSHSVALGSDGYVYAWGYNKWGQLGNKTGSDSHVPVRVRDPAHPNDPNAGLKATQVSGGNWHSLAIDQEGNIWTWGYNDFGQLGNNTGDDWQGVNSVPVRVRDPAHPNDPNAGLKATQVSGGGDDSLAVGRDGYAYAWGWNQYGELGNNSTSASYVPVRVRDPAHPNDPNAGLKATQVKGGTWHSVIIGSDGYVYACGRNQYGQLGNNSTSDSHVPVRVRDPAHPNDPNAGLKATQAIGAGFYHSLAFDDQEGSIWAWGYNGDGELGNNSTVSSHVPVQVKFSLAPIITAARFDASPAAISRSRTASNSVTAVTPPHQPGPVTVSIDYTIGGTGPTLTNTSLTYTYQPLALPKAGGAGILLTLAAGATGTGAILASRRSRHEQARTGHLIR</sequence>
<keyword evidence="4" id="KW-0472">Membrane</keyword>
<dbReference type="InterPro" id="IPR058923">
    <property type="entry name" value="RCC1-like_dom"/>
</dbReference>
<dbReference type="InterPro" id="IPR009091">
    <property type="entry name" value="RCC1/BLIP-II"/>
</dbReference>
<dbReference type="InterPro" id="IPR042229">
    <property type="entry name" value="Listeria/Bacterioides_rpt_sf"/>
</dbReference>
<dbReference type="PANTHER" id="PTHR22870">
    <property type="entry name" value="REGULATOR OF CHROMOSOME CONDENSATION"/>
    <property type="match status" value="1"/>
</dbReference>
<keyword evidence="7" id="KW-1185">Reference proteome</keyword>